<keyword evidence="1" id="KW-0175">Coiled coil</keyword>
<dbReference type="EMBL" id="CM010629">
    <property type="protein sequence ID" value="RID74464.1"/>
    <property type="molecule type" value="Genomic_DNA"/>
</dbReference>
<feature type="region of interest" description="Disordered" evidence="2">
    <location>
        <begin position="1"/>
        <end position="23"/>
    </location>
</feature>
<dbReference type="GO" id="GO:0007131">
    <property type="term" value="P:reciprocal meiotic recombination"/>
    <property type="evidence" value="ECO:0007669"/>
    <property type="project" value="InterPro"/>
</dbReference>
<evidence type="ECO:0000256" key="2">
    <source>
        <dbReference type="SAM" id="MobiDB-lite"/>
    </source>
</evidence>
<dbReference type="Proteomes" id="UP000264353">
    <property type="component" value="Chromosome A2"/>
</dbReference>
<evidence type="ECO:0000313" key="4">
    <source>
        <dbReference type="EMBL" id="RID74464.1"/>
    </source>
</evidence>
<sequence length="569" mass="65018">MFVKRYPIRGASAAKNPSPPPPSHIRVGSYYEIDSSVLPLRSSTPEQLKSIRIVMNKNNKKSGGGSLLPVLDEGYVTTADLAGDLLYRRIPPHEVSLSRKSWSFWVSDDSHPAKARLYRAISPEGKCWSELRSRGMIKWGKRLRVRYQSRHIDYNNNNKSCSRLKEEDDVTGKRKVSESKAETLAKRAKVFDQKMDNQIVVYKRDEIESSDLRAEKRRFNVSEKKKENQIVVYTRRSEKSFIDRWSVERYKLAEKNMLKVMKEKNAVFGNSMLRAELRSEARKLIGDTGLLDHLLKHMAGKVAPGGQDRFRRKHNADGAMEYWLESSDLVNLRKEAGVEDPYWTPPLGWKIGDSPTQDPVCAGEIRDIREELASLKREMEKLASKKEEEELAIMTTPKSCVTSQNVDHDSMMTPAKEIYADLLKKKSKIEDQLVVIAETLRKMEEDMGWLKKTVDENCPRMPDSTEMPFLLEDSPMFKTQEGEVKENQITESPQKARKDSRQGEPSLIHNTGFRICRPVASFSWPKLPALVAATDTDEFASSPSHRPSPVLPFPFTLRSPETPTNLFDL</sequence>
<evidence type="ECO:0000259" key="3">
    <source>
        <dbReference type="Pfam" id="PF25874"/>
    </source>
</evidence>
<dbReference type="AlphaFoldDB" id="A0A398ACV6"/>
<proteinExistence type="predicted"/>
<dbReference type="Pfam" id="PF25874">
    <property type="entry name" value="WHD_plant_repro"/>
    <property type="match status" value="1"/>
</dbReference>
<feature type="compositionally biased region" description="Basic and acidic residues" evidence="2">
    <location>
        <begin position="482"/>
        <end position="502"/>
    </location>
</feature>
<gene>
    <name evidence="4" type="ORF">BRARA_B01562</name>
</gene>
<feature type="domain" description="PTC1-like winged helix-turn-helix" evidence="3">
    <location>
        <begin position="244"/>
        <end position="326"/>
    </location>
</feature>
<evidence type="ECO:0000313" key="5">
    <source>
        <dbReference type="Proteomes" id="UP000264353"/>
    </source>
</evidence>
<organism evidence="4 5">
    <name type="scientific">Brassica campestris</name>
    <name type="common">Field mustard</name>
    <dbReference type="NCBI Taxonomy" id="3711"/>
    <lineage>
        <taxon>Eukaryota</taxon>
        <taxon>Viridiplantae</taxon>
        <taxon>Streptophyta</taxon>
        <taxon>Embryophyta</taxon>
        <taxon>Tracheophyta</taxon>
        <taxon>Spermatophyta</taxon>
        <taxon>Magnoliopsida</taxon>
        <taxon>eudicotyledons</taxon>
        <taxon>Gunneridae</taxon>
        <taxon>Pentapetalae</taxon>
        <taxon>rosids</taxon>
        <taxon>malvids</taxon>
        <taxon>Brassicales</taxon>
        <taxon>Brassicaceae</taxon>
        <taxon>Brassiceae</taxon>
        <taxon>Brassica</taxon>
    </lineage>
</organism>
<dbReference type="InterPro" id="IPR044221">
    <property type="entry name" value="DYAD/AMEIOTIC1"/>
</dbReference>
<accession>A0A398ACV6</accession>
<name>A0A398ACV6_BRACM</name>
<dbReference type="GO" id="GO:0051177">
    <property type="term" value="P:meiotic sister chromatid cohesion"/>
    <property type="evidence" value="ECO:0007669"/>
    <property type="project" value="InterPro"/>
</dbReference>
<reference evidence="4 5" key="1">
    <citation type="submission" date="2018-06" db="EMBL/GenBank/DDBJ databases">
        <title>WGS assembly of Brassica rapa FPsc.</title>
        <authorList>
            <person name="Bowman J."/>
            <person name="Kohchi T."/>
            <person name="Yamato K."/>
            <person name="Jenkins J."/>
            <person name="Shu S."/>
            <person name="Ishizaki K."/>
            <person name="Yamaoka S."/>
            <person name="Nishihama R."/>
            <person name="Nakamura Y."/>
            <person name="Berger F."/>
            <person name="Adam C."/>
            <person name="Aki S."/>
            <person name="Althoff F."/>
            <person name="Araki T."/>
            <person name="Arteaga-Vazquez M."/>
            <person name="Balasubrmanian S."/>
            <person name="Bauer D."/>
            <person name="Boehm C."/>
            <person name="Briginshaw L."/>
            <person name="Caballero-Perez J."/>
            <person name="Catarino B."/>
            <person name="Chen F."/>
            <person name="Chiyoda S."/>
            <person name="Chovatia M."/>
            <person name="Davies K."/>
            <person name="Delmans M."/>
            <person name="Demura T."/>
            <person name="Dierschke T."/>
            <person name="Dolan L."/>
            <person name="Dorantes-Acosta A."/>
            <person name="Eklund D."/>
            <person name="Florent S."/>
            <person name="Flores-Sandoval E."/>
            <person name="Fujiyama A."/>
            <person name="Fukuzawa H."/>
            <person name="Galik B."/>
            <person name="Grimanelli D."/>
            <person name="Grimwood J."/>
            <person name="Grossniklaus U."/>
            <person name="Hamada T."/>
            <person name="Haseloff J."/>
            <person name="Hetherington A."/>
            <person name="Higo A."/>
            <person name="Hirakawa Y."/>
            <person name="Hundley H."/>
            <person name="Ikeda Y."/>
            <person name="Inoue K."/>
            <person name="Inoue S."/>
            <person name="Ishida S."/>
            <person name="Jia Q."/>
            <person name="Kakita M."/>
            <person name="Kanazawa T."/>
            <person name="Kawai Y."/>
            <person name="Kawashima T."/>
            <person name="Kennedy M."/>
            <person name="Kinose K."/>
            <person name="Kinoshita T."/>
            <person name="Kohara Y."/>
            <person name="Koide E."/>
            <person name="Komatsu K."/>
            <person name="Kopischke S."/>
            <person name="Kubo M."/>
            <person name="Kyozuka J."/>
            <person name="Lagercrantz U."/>
            <person name="Lin S."/>
            <person name="Lindquist E."/>
            <person name="Lipzen A."/>
            <person name="Lu C."/>
            <person name="Luna E."/>
            <person name="Martienssen R."/>
            <person name="Minamino N."/>
            <person name="Mizutani M."/>
            <person name="Mizutani M."/>
            <person name="Mochizuki N."/>
            <person name="Monte I."/>
            <person name="Mosher R."/>
            <person name="Nagasaki H."/>
            <person name="Nakagami H."/>
            <person name="Naramoto S."/>
            <person name="Nishitani K."/>
            <person name="Ohtani M."/>
            <person name="Okamoto T."/>
            <person name="Okumura M."/>
            <person name="Phillips J."/>
            <person name="Pollak B."/>
            <person name="Reinders A."/>
            <person name="Roevekamp M."/>
            <person name="Sano R."/>
            <person name="Sawa S."/>
            <person name="Schmid M."/>
            <person name="Shirakawa M."/>
            <person name="Solano R."/>
            <person name="Spunde A."/>
            <person name="Suetsugu N."/>
            <person name="Sugano S."/>
            <person name="Sugiyama A."/>
            <person name="Sun R."/>
            <person name="Suzuki Y."/>
            <person name="Takenaka M."/>
            <person name="Takezawa D."/>
            <person name="Tomogane H."/>
            <person name="Tsuzuki M."/>
            <person name="Ueda T."/>
            <person name="Umeda M."/>
            <person name="Ward J."/>
            <person name="Watanabe Y."/>
            <person name="Yazaki K."/>
            <person name="Yokoyama R."/>
            <person name="Yoshitake Y."/>
            <person name="Yotsui I."/>
            <person name="Zachgo S."/>
            <person name="Schmutz J."/>
        </authorList>
    </citation>
    <scope>NUCLEOTIDE SEQUENCE [LARGE SCALE GENOMIC DNA]</scope>
    <source>
        <strain evidence="5">cv. B-3</strain>
    </source>
</reference>
<dbReference type="PANTHER" id="PTHR46740:SF2">
    <property type="entry name" value="PROTEIN DYAD"/>
    <property type="match status" value="1"/>
</dbReference>
<dbReference type="InterPro" id="IPR059080">
    <property type="entry name" value="WHD_PTC1"/>
</dbReference>
<feature type="region of interest" description="Disordered" evidence="2">
    <location>
        <begin position="482"/>
        <end position="506"/>
    </location>
</feature>
<evidence type="ECO:0000256" key="1">
    <source>
        <dbReference type="SAM" id="Coils"/>
    </source>
</evidence>
<dbReference type="PANTHER" id="PTHR46740">
    <property type="entry name" value="PROTEIN DYAD"/>
    <property type="match status" value="1"/>
</dbReference>
<protein>
    <recommendedName>
        <fullName evidence="3">PTC1-like winged helix-turn-helix domain-containing protein</fullName>
    </recommendedName>
</protein>
<feature type="coiled-coil region" evidence="1">
    <location>
        <begin position="365"/>
        <end position="392"/>
    </location>
</feature>